<organism evidence="2 3">
    <name type="scientific">Psychroflexus longus</name>
    <dbReference type="NCBI Taxonomy" id="2873596"/>
    <lineage>
        <taxon>Bacteria</taxon>
        <taxon>Pseudomonadati</taxon>
        <taxon>Bacteroidota</taxon>
        <taxon>Flavobacteriia</taxon>
        <taxon>Flavobacteriales</taxon>
        <taxon>Flavobacteriaceae</taxon>
        <taxon>Psychroflexus</taxon>
    </lineage>
</organism>
<evidence type="ECO:0000313" key="2">
    <source>
        <dbReference type="EMBL" id="MBZ9779523.1"/>
    </source>
</evidence>
<gene>
    <name evidence="2" type="ORF">LB452_11380</name>
</gene>
<name>A0ABS7XM26_9FLAO</name>
<evidence type="ECO:0000256" key="1">
    <source>
        <dbReference type="SAM" id="SignalP"/>
    </source>
</evidence>
<evidence type="ECO:0000313" key="3">
    <source>
        <dbReference type="Proteomes" id="UP001199314"/>
    </source>
</evidence>
<dbReference type="Proteomes" id="UP001199314">
    <property type="component" value="Unassembled WGS sequence"/>
</dbReference>
<keyword evidence="1" id="KW-0732">Signal</keyword>
<dbReference type="Pfam" id="PF09697">
    <property type="entry name" value="Porph_ging"/>
    <property type="match status" value="1"/>
</dbReference>
<dbReference type="RefSeq" id="WP_224461859.1">
    <property type="nucleotide sequence ID" value="NZ_JAIQZE010000013.1"/>
</dbReference>
<keyword evidence="3" id="KW-1185">Reference proteome</keyword>
<sequence>MKTFIKFSLVVLLFVIQSSAQSICGKVNYTHSTHFSRDFSREFTLEFNSRSSLYKEVVNKKSNKKESISQEDEGLQMNVEAERNNLNPEMYLNKIDDLHFLQIWYDKELVVKEDAFQWNWDLKDETKTIGNFLCYKAKIEFRGRFYTAWYSPEIPIQFGPWKFQGLPGLILEVYDADRVLHIHAKKISLSKEQSCSISYDESKFENPMTVDEYLIEREILVNKELARLSSKMPKGYKNQPLNQKCEDCKEQVEKFNK</sequence>
<dbReference type="NCBIfam" id="TIGR01200">
    <property type="entry name" value="GLPGLI"/>
    <property type="match status" value="1"/>
</dbReference>
<proteinExistence type="predicted"/>
<accession>A0ABS7XM26</accession>
<comment type="caution">
    <text evidence="2">The sequence shown here is derived from an EMBL/GenBank/DDBJ whole genome shotgun (WGS) entry which is preliminary data.</text>
</comment>
<dbReference type="InterPro" id="IPR005901">
    <property type="entry name" value="GLPGLI"/>
</dbReference>
<protein>
    <submittedName>
        <fullName evidence="2">GLPGLI family protein</fullName>
    </submittedName>
</protein>
<reference evidence="3" key="1">
    <citation type="submission" date="2023-07" db="EMBL/GenBank/DDBJ databases">
        <title>Novel species isolated from saline lakes on Tibetan Plateau.</title>
        <authorList>
            <person name="Lu H."/>
        </authorList>
    </citation>
    <scope>NUCLEOTIDE SEQUENCE [LARGE SCALE GENOMIC DNA]</scope>
    <source>
        <strain evidence="3">CAK8W</strain>
    </source>
</reference>
<dbReference type="EMBL" id="JAIQZE010000013">
    <property type="protein sequence ID" value="MBZ9779523.1"/>
    <property type="molecule type" value="Genomic_DNA"/>
</dbReference>
<feature type="signal peptide" evidence="1">
    <location>
        <begin position="1"/>
        <end position="22"/>
    </location>
</feature>
<feature type="chain" id="PRO_5045286053" evidence="1">
    <location>
        <begin position="23"/>
        <end position="257"/>
    </location>
</feature>